<organism evidence="2 3">
    <name type="scientific">Aristolochia fimbriata</name>
    <name type="common">White veined hardy Dutchman's pipe vine</name>
    <dbReference type="NCBI Taxonomy" id="158543"/>
    <lineage>
        <taxon>Eukaryota</taxon>
        <taxon>Viridiplantae</taxon>
        <taxon>Streptophyta</taxon>
        <taxon>Embryophyta</taxon>
        <taxon>Tracheophyta</taxon>
        <taxon>Spermatophyta</taxon>
        <taxon>Magnoliopsida</taxon>
        <taxon>Magnoliidae</taxon>
        <taxon>Piperales</taxon>
        <taxon>Aristolochiaceae</taxon>
        <taxon>Aristolochia</taxon>
    </lineage>
</organism>
<feature type="region of interest" description="Disordered" evidence="1">
    <location>
        <begin position="78"/>
        <end position="107"/>
    </location>
</feature>
<dbReference type="Proteomes" id="UP000825729">
    <property type="component" value="Unassembled WGS sequence"/>
</dbReference>
<comment type="caution">
    <text evidence="2">The sequence shown here is derived from an EMBL/GenBank/DDBJ whole genome shotgun (WGS) entry which is preliminary data.</text>
</comment>
<name>A0AAV7EJ74_ARIFI</name>
<reference evidence="2 3" key="1">
    <citation type="submission" date="2021-07" db="EMBL/GenBank/DDBJ databases">
        <title>The Aristolochia fimbriata genome: insights into angiosperm evolution, floral development and chemical biosynthesis.</title>
        <authorList>
            <person name="Jiao Y."/>
        </authorList>
    </citation>
    <scope>NUCLEOTIDE SEQUENCE [LARGE SCALE GENOMIC DNA]</scope>
    <source>
        <strain evidence="2">IBCAS-2021</strain>
        <tissue evidence="2">Leaf</tissue>
    </source>
</reference>
<evidence type="ECO:0000256" key="1">
    <source>
        <dbReference type="SAM" id="MobiDB-lite"/>
    </source>
</evidence>
<keyword evidence="3" id="KW-1185">Reference proteome</keyword>
<protein>
    <submittedName>
        <fullName evidence="2">Uncharacterized protein</fullName>
    </submittedName>
</protein>
<gene>
    <name evidence="2" type="ORF">H6P81_013386</name>
</gene>
<accession>A0AAV7EJ74</accession>
<evidence type="ECO:0000313" key="2">
    <source>
        <dbReference type="EMBL" id="KAG9447258.1"/>
    </source>
</evidence>
<dbReference type="PANTHER" id="PTHR34222:SF100">
    <property type="entry name" value="CCHC-TYPE DOMAIN-CONTAINING PROTEIN"/>
    <property type="match status" value="1"/>
</dbReference>
<proteinExistence type="predicted"/>
<dbReference type="EMBL" id="JAINDJ010000005">
    <property type="protein sequence ID" value="KAG9447258.1"/>
    <property type="molecule type" value="Genomic_DNA"/>
</dbReference>
<sequence>MSLLWDQLAFMDPKFACNKDILLFQSYIDEVKLVQFFMALRDDFEVVRSSMFYRSPLPSVETALSELLLEETQRQTRGLLGSSIPQTETVLAAAPRRSSSSSAPKSG</sequence>
<feature type="compositionally biased region" description="Low complexity" evidence="1">
    <location>
        <begin position="92"/>
        <end position="107"/>
    </location>
</feature>
<dbReference type="AlphaFoldDB" id="A0AAV7EJ74"/>
<evidence type="ECO:0000313" key="3">
    <source>
        <dbReference type="Proteomes" id="UP000825729"/>
    </source>
</evidence>
<dbReference type="PANTHER" id="PTHR34222">
    <property type="entry name" value="GAG_PRE-INTEGRS DOMAIN-CONTAINING PROTEIN"/>
    <property type="match status" value="1"/>
</dbReference>